<feature type="region of interest" description="Disordered" evidence="1">
    <location>
        <begin position="73"/>
        <end position="100"/>
    </location>
</feature>
<dbReference type="AlphaFoldDB" id="A0A075GMM0"/>
<dbReference type="EMBL" id="KF900735">
    <property type="protein sequence ID" value="AIF05286.1"/>
    <property type="molecule type" value="Genomic_DNA"/>
</dbReference>
<protein>
    <submittedName>
        <fullName evidence="2">Uncharacterized protein</fullName>
    </submittedName>
</protein>
<name>A0A075GMM0_9ARCH</name>
<evidence type="ECO:0000313" key="2">
    <source>
        <dbReference type="EMBL" id="AIF05286.1"/>
    </source>
</evidence>
<evidence type="ECO:0000256" key="1">
    <source>
        <dbReference type="SAM" id="MobiDB-lite"/>
    </source>
</evidence>
<reference evidence="2" key="1">
    <citation type="journal article" date="2014" name="Genome Biol. Evol.">
        <title>Pangenome evidence for extensive interdomain horizontal transfer affecting lineage core and shell genes in uncultured planktonic thaumarchaeota and euryarchaeota.</title>
        <authorList>
            <person name="Deschamps P."/>
            <person name="Zivanovic Y."/>
            <person name="Moreira D."/>
            <person name="Rodriguez-Valera F."/>
            <person name="Lopez-Garcia P."/>
        </authorList>
    </citation>
    <scope>NUCLEOTIDE SEQUENCE</scope>
</reference>
<sequence>MTVKYKNIVIDKIKELGSITDKTLAKKLVKDGYQLSDDLFNKILLDMEIMGLINVNWLTKDTRRIAIVSKQEQEDDVEIQNEKTLEKDYENSFPESSNNV</sequence>
<accession>A0A075GMM0</accession>
<organism evidence="2">
    <name type="scientific">uncultured marine thaumarchaeote KM3_181_G03</name>
    <dbReference type="NCBI Taxonomy" id="1456065"/>
    <lineage>
        <taxon>Archaea</taxon>
        <taxon>Nitrososphaerota</taxon>
        <taxon>environmental samples</taxon>
    </lineage>
</organism>
<feature type="compositionally biased region" description="Basic and acidic residues" evidence="1">
    <location>
        <begin position="80"/>
        <end position="90"/>
    </location>
</feature>
<proteinExistence type="predicted"/>